<evidence type="ECO:0000256" key="1">
    <source>
        <dbReference type="SAM" id="MobiDB-lite"/>
    </source>
</evidence>
<feature type="region of interest" description="Disordered" evidence="1">
    <location>
        <begin position="226"/>
        <end position="291"/>
    </location>
</feature>
<organism evidence="3 4">
    <name type="scientific">Neoarthrinium moseri</name>
    <dbReference type="NCBI Taxonomy" id="1658444"/>
    <lineage>
        <taxon>Eukaryota</taxon>
        <taxon>Fungi</taxon>
        <taxon>Dikarya</taxon>
        <taxon>Ascomycota</taxon>
        <taxon>Pezizomycotina</taxon>
        <taxon>Sordariomycetes</taxon>
        <taxon>Xylariomycetidae</taxon>
        <taxon>Amphisphaeriales</taxon>
        <taxon>Apiosporaceae</taxon>
        <taxon>Neoarthrinium</taxon>
    </lineage>
</organism>
<dbReference type="PANTHER" id="PTHR42470">
    <property type="entry name" value="VAST DOMAIN-CONTAINING PROTEIN"/>
    <property type="match status" value="1"/>
</dbReference>
<feature type="domain" description="DUF7924" evidence="2">
    <location>
        <begin position="52"/>
        <end position="226"/>
    </location>
</feature>
<sequence>MSKELQVLCARGEETRAESYVRELLGKTLLPLGSPVLHRVQEAHMTLHHIPGKPRAGVIAQPRPDVLYGYSGLGAEVKAFSEAQVETHAKCYEGAMEGPAATTRDTRLPFLLADFKCTWGDSLHVAKNQCVGALGASLNAVARLNDMLKSSNRAQLVEEFVYGMIANEEDARLHVAWKEGPTEYRVQEVERFNLLRPEEFIKLQKQILNILDWGSKDRLDQARNALNSLGDGEPDDRDDTTEEKTPRSVARDPKRKLTVDHGGSDGEESQPSLLQSTGLTRRKPCQESQEN</sequence>
<keyword evidence="4" id="KW-1185">Reference proteome</keyword>
<feature type="compositionally biased region" description="Acidic residues" evidence="1">
    <location>
        <begin position="232"/>
        <end position="241"/>
    </location>
</feature>
<reference evidence="3" key="1">
    <citation type="submission" date="2021-03" db="EMBL/GenBank/DDBJ databases">
        <title>Revisited historic fungal species revealed as producer of novel bioactive compounds through whole genome sequencing and comparative genomics.</title>
        <authorList>
            <person name="Vignolle G.A."/>
            <person name="Hochenegger N."/>
            <person name="Mach R.L."/>
            <person name="Mach-Aigner A.R."/>
            <person name="Javad Rahimi M."/>
            <person name="Salim K.A."/>
            <person name="Chan C.M."/>
            <person name="Lim L.B.L."/>
            <person name="Cai F."/>
            <person name="Druzhinina I.S."/>
            <person name="U'Ren J.M."/>
            <person name="Derntl C."/>
        </authorList>
    </citation>
    <scope>NUCLEOTIDE SEQUENCE</scope>
    <source>
        <strain evidence="3">TUCIM 5799</strain>
    </source>
</reference>
<gene>
    <name evidence="3" type="ORF">JX265_005557</name>
</gene>
<dbReference type="AlphaFoldDB" id="A0A9P9WP78"/>
<dbReference type="PANTHER" id="PTHR42470:SF1">
    <property type="entry name" value="VAST DOMAIN-CONTAINING PROTEIN"/>
    <property type="match status" value="1"/>
</dbReference>
<dbReference type="Pfam" id="PF25545">
    <property type="entry name" value="DUF7924"/>
    <property type="match status" value="1"/>
</dbReference>
<comment type="caution">
    <text evidence="3">The sequence shown here is derived from an EMBL/GenBank/DDBJ whole genome shotgun (WGS) entry which is preliminary data.</text>
</comment>
<evidence type="ECO:0000259" key="2">
    <source>
        <dbReference type="Pfam" id="PF25545"/>
    </source>
</evidence>
<dbReference type="Proteomes" id="UP000829685">
    <property type="component" value="Unassembled WGS sequence"/>
</dbReference>
<feature type="compositionally biased region" description="Polar residues" evidence="1">
    <location>
        <begin position="269"/>
        <end position="279"/>
    </location>
</feature>
<protein>
    <recommendedName>
        <fullName evidence="2">DUF7924 domain-containing protein</fullName>
    </recommendedName>
</protein>
<accession>A0A9P9WP78</accession>
<evidence type="ECO:0000313" key="4">
    <source>
        <dbReference type="Proteomes" id="UP000829685"/>
    </source>
</evidence>
<dbReference type="InterPro" id="IPR057684">
    <property type="entry name" value="DUF7924"/>
</dbReference>
<proteinExistence type="predicted"/>
<evidence type="ECO:0000313" key="3">
    <source>
        <dbReference type="EMBL" id="KAI1872677.1"/>
    </source>
</evidence>
<name>A0A9P9WP78_9PEZI</name>
<feature type="compositionally biased region" description="Basic and acidic residues" evidence="1">
    <location>
        <begin position="242"/>
        <end position="264"/>
    </location>
</feature>
<dbReference type="EMBL" id="JAFIMR010000011">
    <property type="protein sequence ID" value="KAI1872677.1"/>
    <property type="molecule type" value="Genomic_DNA"/>
</dbReference>